<dbReference type="EMBL" id="DVLT01000053">
    <property type="protein sequence ID" value="HIU03338.1"/>
    <property type="molecule type" value="Genomic_DNA"/>
</dbReference>
<dbReference type="PANTHER" id="PTHR33445">
    <property type="entry name" value="ATP SYNTHASE SUBUNIT B', CHLOROPLASTIC"/>
    <property type="match status" value="1"/>
</dbReference>
<comment type="subunit">
    <text evidence="12">F-type ATPases have 2 components, F(1) - the catalytic core - and F(0) - the membrane proton channel. F(1) has five subunits: alpha(3), beta(3), gamma(1), delta(1), epsilon(1). F(0) has three main subunits: a(1), b(2) and c(10-14). The alpha and beta chains form an alternating ring which encloses part of the gamma chain. F(1) is attached to F(0) by a central stalk formed by the gamma and epsilon chains, while a peripheral stalk is formed by the delta and b chains.</text>
</comment>
<dbReference type="CDD" id="cd06503">
    <property type="entry name" value="ATP-synt_Fo_b"/>
    <property type="match status" value="1"/>
</dbReference>
<keyword evidence="4 12" id="KW-0812">Transmembrane</keyword>
<name>A0A9D1HHJ6_9FIRM</name>
<evidence type="ECO:0000256" key="13">
    <source>
        <dbReference type="RuleBase" id="RU003848"/>
    </source>
</evidence>
<organism evidence="15 16">
    <name type="scientific">Candidatus Onthocola gallistercoris</name>
    <dbReference type="NCBI Taxonomy" id="2840876"/>
    <lineage>
        <taxon>Bacteria</taxon>
        <taxon>Bacillati</taxon>
        <taxon>Bacillota</taxon>
        <taxon>Bacilli</taxon>
        <taxon>Candidatus Onthocola</taxon>
    </lineage>
</organism>
<comment type="similarity">
    <text evidence="1 12 13">Belongs to the ATPase B chain family.</text>
</comment>
<dbReference type="Proteomes" id="UP000824164">
    <property type="component" value="Unassembled WGS sequence"/>
</dbReference>
<dbReference type="AlphaFoldDB" id="A0A9D1HHJ6"/>
<evidence type="ECO:0000256" key="10">
    <source>
        <dbReference type="ARBA" id="ARBA00025198"/>
    </source>
</evidence>
<dbReference type="PANTHER" id="PTHR33445:SF2">
    <property type="entry name" value="ATP SYNTHASE SUBUNIT B', CHLOROPLASTIC"/>
    <property type="match status" value="1"/>
</dbReference>
<dbReference type="GO" id="GO:0046933">
    <property type="term" value="F:proton-transporting ATP synthase activity, rotational mechanism"/>
    <property type="evidence" value="ECO:0007669"/>
    <property type="project" value="UniProtKB-UniRule"/>
</dbReference>
<evidence type="ECO:0000256" key="6">
    <source>
        <dbReference type="ARBA" id="ARBA00022989"/>
    </source>
</evidence>
<dbReference type="Pfam" id="PF00430">
    <property type="entry name" value="ATP-synt_B"/>
    <property type="match status" value="1"/>
</dbReference>
<evidence type="ECO:0000256" key="11">
    <source>
        <dbReference type="ARBA" id="ARBA00037847"/>
    </source>
</evidence>
<evidence type="ECO:0000256" key="2">
    <source>
        <dbReference type="ARBA" id="ARBA00022448"/>
    </source>
</evidence>
<dbReference type="HAMAP" id="MF_01398">
    <property type="entry name" value="ATP_synth_b_bprime"/>
    <property type="match status" value="1"/>
</dbReference>
<comment type="function">
    <text evidence="10 12">F(1)F(0) ATP synthase produces ATP from ADP in the presence of a proton or sodium gradient. F-type ATPases consist of two structural domains, F(1) containing the extramembraneous catalytic core and F(0) containing the membrane proton channel, linked together by a central stalk and a peripheral stalk. During catalysis, ATP synthesis in the catalytic domain of F(1) is coupled via a rotary mechanism of the central stalk subunits to proton translocation.</text>
</comment>
<dbReference type="GO" id="GO:0045259">
    <property type="term" value="C:proton-transporting ATP synthase complex"/>
    <property type="evidence" value="ECO:0007669"/>
    <property type="project" value="UniProtKB-KW"/>
</dbReference>
<protein>
    <recommendedName>
        <fullName evidence="12">ATP synthase subunit b</fullName>
    </recommendedName>
    <alternativeName>
        <fullName evidence="12">ATP synthase F(0) sector subunit b</fullName>
    </alternativeName>
    <alternativeName>
        <fullName evidence="12">ATPase subunit I</fullName>
    </alternativeName>
    <alternativeName>
        <fullName evidence="12">F-type ATPase subunit b</fullName>
        <shortName evidence="12">F-ATPase subunit b</shortName>
    </alternativeName>
</protein>
<proteinExistence type="inferred from homology"/>
<feature type="coiled-coil region" evidence="14">
    <location>
        <begin position="27"/>
        <end position="108"/>
    </location>
</feature>
<evidence type="ECO:0000256" key="1">
    <source>
        <dbReference type="ARBA" id="ARBA00005513"/>
    </source>
</evidence>
<evidence type="ECO:0000256" key="3">
    <source>
        <dbReference type="ARBA" id="ARBA00022547"/>
    </source>
</evidence>
<dbReference type="InterPro" id="IPR050059">
    <property type="entry name" value="ATP_synthase_B_chain"/>
</dbReference>
<evidence type="ECO:0000256" key="9">
    <source>
        <dbReference type="ARBA" id="ARBA00023310"/>
    </source>
</evidence>
<comment type="function">
    <text evidence="12">Component of the F(0) channel, it forms part of the peripheral stalk, linking F(1) to F(0).</text>
</comment>
<dbReference type="GO" id="GO:0012505">
    <property type="term" value="C:endomembrane system"/>
    <property type="evidence" value="ECO:0007669"/>
    <property type="project" value="UniProtKB-SubCell"/>
</dbReference>
<evidence type="ECO:0000313" key="15">
    <source>
        <dbReference type="EMBL" id="HIU03338.1"/>
    </source>
</evidence>
<keyword evidence="5 12" id="KW-0375">Hydrogen ion transport</keyword>
<evidence type="ECO:0000256" key="4">
    <source>
        <dbReference type="ARBA" id="ARBA00022692"/>
    </source>
</evidence>
<evidence type="ECO:0000256" key="14">
    <source>
        <dbReference type="SAM" id="Coils"/>
    </source>
</evidence>
<gene>
    <name evidence="12" type="primary">atpF</name>
    <name evidence="15" type="ORF">IAB63_08810</name>
</gene>
<keyword evidence="14" id="KW-0175">Coiled coil</keyword>
<keyword evidence="12" id="KW-1003">Cell membrane</keyword>
<reference evidence="15" key="2">
    <citation type="journal article" date="2021" name="PeerJ">
        <title>Extensive microbial diversity within the chicken gut microbiome revealed by metagenomics and culture.</title>
        <authorList>
            <person name="Gilroy R."/>
            <person name="Ravi A."/>
            <person name="Getino M."/>
            <person name="Pursley I."/>
            <person name="Horton D.L."/>
            <person name="Alikhan N.F."/>
            <person name="Baker D."/>
            <person name="Gharbi K."/>
            <person name="Hall N."/>
            <person name="Watson M."/>
            <person name="Adriaenssens E.M."/>
            <person name="Foster-Nyarko E."/>
            <person name="Jarju S."/>
            <person name="Secka A."/>
            <person name="Antonio M."/>
            <person name="Oren A."/>
            <person name="Chaudhuri R.R."/>
            <person name="La Ragione R."/>
            <person name="Hildebrand F."/>
            <person name="Pallen M.J."/>
        </authorList>
    </citation>
    <scope>NUCLEOTIDE SEQUENCE</scope>
    <source>
        <strain evidence="15">CHK187-14744</strain>
    </source>
</reference>
<keyword evidence="9 12" id="KW-0066">ATP synthesis</keyword>
<evidence type="ECO:0000313" key="16">
    <source>
        <dbReference type="Proteomes" id="UP000824164"/>
    </source>
</evidence>
<comment type="subcellular location">
    <subcellularLocation>
        <location evidence="12">Cell membrane</location>
        <topology evidence="12">Single-pass membrane protein</topology>
    </subcellularLocation>
    <subcellularLocation>
        <location evidence="11">Endomembrane system</location>
        <topology evidence="11">Single-pass membrane protein</topology>
    </subcellularLocation>
</comment>
<comment type="caution">
    <text evidence="15">The sequence shown here is derived from an EMBL/GenBank/DDBJ whole genome shotgun (WGS) entry which is preliminary data.</text>
</comment>
<keyword evidence="8 12" id="KW-0472">Membrane</keyword>
<keyword evidence="6 12" id="KW-1133">Transmembrane helix</keyword>
<dbReference type="GO" id="GO:0005886">
    <property type="term" value="C:plasma membrane"/>
    <property type="evidence" value="ECO:0007669"/>
    <property type="project" value="UniProtKB-SubCell"/>
</dbReference>
<evidence type="ECO:0000256" key="5">
    <source>
        <dbReference type="ARBA" id="ARBA00022781"/>
    </source>
</evidence>
<accession>A0A9D1HHJ6</accession>
<sequence>METFIINGINVFIIFFAIGYFGSEKINTFLENRKERIRHSMKRAQSRKEQALISRSDYENRIRDFENERQIILESARKRAAQTRAELLEEAKKEADRIRERAEREALLSRARIENEVKVEMITEAFRLAEERLRKDADDTRQSDWIRKTLEEMSEATWQN</sequence>
<keyword evidence="3 12" id="KW-0138">CF(0)</keyword>
<dbReference type="InterPro" id="IPR002146">
    <property type="entry name" value="ATP_synth_b/b'su_bac/chlpt"/>
</dbReference>
<evidence type="ECO:0000256" key="12">
    <source>
        <dbReference type="HAMAP-Rule" id="MF_01398"/>
    </source>
</evidence>
<feature type="transmembrane region" description="Helical" evidence="12">
    <location>
        <begin position="6"/>
        <end position="23"/>
    </location>
</feature>
<evidence type="ECO:0000256" key="7">
    <source>
        <dbReference type="ARBA" id="ARBA00023065"/>
    </source>
</evidence>
<evidence type="ECO:0000256" key="8">
    <source>
        <dbReference type="ARBA" id="ARBA00023136"/>
    </source>
</evidence>
<keyword evidence="7 12" id="KW-0406">Ion transport</keyword>
<reference evidence="15" key="1">
    <citation type="submission" date="2020-10" db="EMBL/GenBank/DDBJ databases">
        <authorList>
            <person name="Gilroy R."/>
        </authorList>
    </citation>
    <scope>NUCLEOTIDE SEQUENCE</scope>
    <source>
        <strain evidence="15">CHK187-14744</strain>
    </source>
</reference>
<keyword evidence="2 12" id="KW-0813">Transport</keyword>
<dbReference type="GO" id="GO:0046961">
    <property type="term" value="F:proton-transporting ATPase activity, rotational mechanism"/>
    <property type="evidence" value="ECO:0007669"/>
    <property type="project" value="TreeGrafter"/>
</dbReference>